<dbReference type="GO" id="GO:0004040">
    <property type="term" value="F:amidase activity"/>
    <property type="evidence" value="ECO:0007669"/>
    <property type="project" value="UniProtKB-EC"/>
</dbReference>
<dbReference type="NCBIfam" id="NF005899">
    <property type="entry name" value="PRK07869.1"/>
    <property type="match status" value="1"/>
</dbReference>
<dbReference type="SUPFAM" id="SSF75304">
    <property type="entry name" value="Amidase signature (AS) enzymes"/>
    <property type="match status" value="1"/>
</dbReference>
<evidence type="ECO:0000256" key="3">
    <source>
        <dbReference type="ARBA" id="ARBA00012922"/>
    </source>
</evidence>
<dbReference type="PANTHER" id="PTHR11895:SF7">
    <property type="entry name" value="GLUTAMYL-TRNA(GLN) AMIDOTRANSFERASE SUBUNIT A, MITOCHONDRIAL"/>
    <property type="match status" value="1"/>
</dbReference>
<feature type="domain" description="Amidase" evidence="4">
    <location>
        <begin position="35"/>
        <end position="452"/>
    </location>
</feature>
<keyword evidence="5" id="KW-0378">Hydrolase</keyword>
<dbReference type="Proteomes" id="UP001595767">
    <property type="component" value="Unassembled WGS sequence"/>
</dbReference>
<keyword evidence="6" id="KW-1185">Reference proteome</keyword>
<dbReference type="PROSITE" id="PS00571">
    <property type="entry name" value="AMIDASES"/>
    <property type="match status" value="1"/>
</dbReference>
<comment type="caution">
    <text evidence="5">The sequence shown here is derived from an EMBL/GenBank/DDBJ whole genome shotgun (WGS) entry which is preliminary data.</text>
</comment>
<protein>
    <recommendedName>
        <fullName evidence="3">amidase</fullName>
        <ecNumber evidence="3">3.5.1.4</ecNumber>
    </recommendedName>
</protein>
<evidence type="ECO:0000313" key="6">
    <source>
        <dbReference type="Proteomes" id="UP001595767"/>
    </source>
</evidence>
<dbReference type="Pfam" id="PF01425">
    <property type="entry name" value="Amidase"/>
    <property type="match status" value="1"/>
</dbReference>
<gene>
    <name evidence="5" type="ORF">ACFOW8_15760</name>
</gene>
<comment type="similarity">
    <text evidence="2">Belongs to the amidase family.</text>
</comment>
<organism evidence="5 6">
    <name type="scientific">Nocardia rhizosphaerae</name>
    <dbReference type="NCBI Taxonomy" id="1691571"/>
    <lineage>
        <taxon>Bacteria</taxon>
        <taxon>Bacillati</taxon>
        <taxon>Actinomycetota</taxon>
        <taxon>Actinomycetes</taxon>
        <taxon>Mycobacteriales</taxon>
        <taxon>Nocardiaceae</taxon>
        <taxon>Nocardia</taxon>
    </lineage>
</organism>
<evidence type="ECO:0000256" key="2">
    <source>
        <dbReference type="ARBA" id="ARBA00009199"/>
    </source>
</evidence>
<evidence type="ECO:0000256" key="1">
    <source>
        <dbReference type="ARBA" id="ARBA00001311"/>
    </source>
</evidence>
<dbReference type="InterPro" id="IPR036928">
    <property type="entry name" value="AS_sf"/>
</dbReference>
<dbReference type="EMBL" id="JBHSBA010000007">
    <property type="protein sequence ID" value="MFC4126393.1"/>
    <property type="molecule type" value="Genomic_DNA"/>
</dbReference>
<evidence type="ECO:0000313" key="5">
    <source>
        <dbReference type="EMBL" id="MFC4126393.1"/>
    </source>
</evidence>
<evidence type="ECO:0000259" key="4">
    <source>
        <dbReference type="Pfam" id="PF01425"/>
    </source>
</evidence>
<dbReference type="InterPro" id="IPR000120">
    <property type="entry name" value="Amidase"/>
</dbReference>
<reference evidence="6" key="1">
    <citation type="journal article" date="2019" name="Int. J. Syst. Evol. Microbiol.">
        <title>The Global Catalogue of Microorganisms (GCM) 10K type strain sequencing project: providing services to taxonomists for standard genome sequencing and annotation.</title>
        <authorList>
            <consortium name="The Broad Institute Genomics Platform"/>
            <consortium name="The Broad Institute Genome Sequencing Center for Infectious Disease"/>
            <person name="Wu L."/>
            <person name="Ma J."/>
        </authorList>
    </citation>
    <scope>NUCLEOTIDE SEQUENCE [LARGE SCALE GENOMIC DNA]</scope>
    <source>
        <strain evidence="6">CGMCC 4.7204</strain>
    </source>
</reference>
<accession>A0ABV8L8A9</accession>
<dbReference type="Gene3D" id="3.90.1300.10">
    <property type="entry name" value="Amidase signature (AS) domain"/>
    <property type="match status" value="1"/>
</dbReference>
<dbReference type="InterPro" id="IPR023631">
    <property type="entry name" value="Amidase_dom"/>
</dbReference>
<dbReference type="InterPro" id="IPR020556">
    <property type="entry name" value="Amidase_CS"/>
</dbReference>
<dbReference type="RefSeq" id="WP_378551371.1">
    <property type="nucleotide sequence ID" value="NZ_JBHSBA010000007.1"/>
</dbReference>
<comment type="catalytic activity">
    <reaction evidence="1">
        <text>a monocarboxylic acid amide + H2O = a monocarboxylate + NH4(+)</text>
        <dbReference type="Rhea" id="RHEA:12020"/>
        <dbReference type="ChEBI" id="CHEBI:15377"/>
        <dbReference type="ChEBI" id="CHEBI:28938"/>
        <dbReference type="ChEBI" id="CHEBI:35757"/>
        <dbReference type="ChEBI" id="CHEBI:83628"/>
        <dbReference type="EC" id="3.5.1.4"/>
    </reaction>
</comment>
<proteinExistence type="inferred from homology"/>
<name>A0ABV8L8A9_9NOCA</name>
<dbReference type="EC" id="3.5.1.4" evidence="3"/>
<dbReference type="PANTHER" id="PTHR11895">
    <property type="entry name" value="TRANSAMIDASE"/>
    <property type="match status" value="1"/>
</dbReference>
<sequence length="479" mass="51267">MKTQRVHTFRDDALGRLDACGVADRVAAGEVSAQETVRAAIERARELDPVVHGLACTDFDRALSAGAACRDGAFAGVPTVIKDNTALAGLPMRFGHSSSSLASPTADGRFVEQMLDTGMVPIGKSRLPEFAFNVTTEYTLEEPVRNPWNLDYSAGGSSGGAAALVAAGVVPIAHATDAGGSIRIPAAACGLVGLKPSRGRIVQDVAEKVMPHRIAVQGVLTRSIRDTAHLLFEAERRHRNPRLRPIRKVLGPSSTRLDIGVLLHSPTGTPIGTETQDSVRATAELLESMGHRVTEARLPVSRDYLHDYLRYMGLLVTAITAGAMTRGAAGPTPRDLEATTRGLRDEYLRAAALTPLVLHRLRQVQHRFRSVFDTFDVLLAPVVAHPTPALGHLAPGQSYESWRERLAAYDCFAPLDNIAGTPALALPLHRTRSGLPLAAHFSAAVGDERTLLELAFELEQAAPWAGIDAESPSTTTHFA</sequence>